<sequence length="359" mass="38021">SNGANDNFKGVATLFGSKTTNYRNAIRWATITTFAGSMASIFFAHALVKTFSGKGLVPDAISISPEFLTAVAIGCAITVMVATVTGFPISTTHSLTGALVGAGFVAIGTKVNLAVLGNSFFLPLLLSPFFATAFASILYIIFRSVRIRSGITKEWCLCIGEQKVALPSAQPTVALAVKCGSTIDVTIDKRENCVEMYKGHFLGMNSQTMLDYLHFCSAGVVSFARGLNDTPKIVALILLIKGLSIHWGMLAVAFGMAAGGLLNARKVAETMSNKITKLNHGQGFTANLVTGILVIFASKFGMPVSTTHVSVGSLFGIGLTTGRINTRIALEVLLSWLITLPVAAIFSGCTYWILCRLMG</sequence>
<feature type="transmembrane region" description="Helical" evidence="6">
    <location>
        <begin position="233"/>
        <end position="262"/>
    </location>
</feature>
<evidence type="ECO:0000256" key="2">
    <source>
        <dbReference type="ARBA" id="ARBA00022448"/>
    </source>
</evidence>
<comment type="subcellular location">
    <subcellularLocation>
        <location evidence="1">Membrane</location>
        <topology evidence="1">Multi-pass membrane protein</topology>
    </subcellularLocation>
</comment>
<accession>A0A0F9JT17</accession>
<feature type="transmembrane region" description="Helical" evidence="6">
    <location>
        <begin position="67"/>
        <end position="87"/>
    </location>
</feature>
<reference evidence="7" key="1">
    <citation type="journal article" date="2015" name="Nature">
        <title>Complex archaea that bridge the gap between prokaryotes and eukaryotes.</title>
        <authorList>
            <person name="Spang A."/>
            <person name="Saw J.H."/>
            <person name="Jorgensen S.L."/>
            <person name="Zaremba-Niedzwiedzka K."/>
            <person name="Martijn J."/>
            <person name="Lind A.E."/>
            <person name="van Eijk R."/>
            <person name="Schleper C."/>
            <person name="Guy L."/>
            <person name="Ettema T.J."/>
        </authorList>
    </citation>
    <scope>NUCLEOTIDE SEQUENCE</scope>
</reference>
<comment type="caution">
    <text evidence="7">The sequence shown here is derived from an EMBL/GenBank/DDBJ whole genome shotgun (WGS) entry which is preliminary data.</text>
</comment>
<evidence type="ECO:0000256" key="1">
    <source>
        <dbReference type="ARBA" id="ARBA00004141"/>
    </source>
</evidence>
<name>A0A0F9JT17_9ZZZZ</name>
<evidence type="ECO:0000256" key="6">
    <source>
        <dbReference type="SAM" id="Phobius"/>
    </source>
</evidence>
<feature type="non-terminal residue" evidence="7">
    <location>
        <position position="1"/>
    </location>
</feature>
<gene>
    <name evidence="7" type="ORF">LCGC14_1489410</name>
</gene>
<dbReference type="GO" id="GO:0035435">
    <property type="term" value="P:phosphate ion transmembrane transport"/>
    <property type="evidence" value="ECO:0007669"/>
    <property type="project" value="TreeGrafter"/>
</dbReference>
<keyword evidence="5 6" id="KW-0472">Membrane</keyword>
<evidence type="ECO:0000313" key="7">
    <source>
        <dbReference type="EMBL" id="KKM65621.1"/>
    </source>
</evidence>
<keyword evidence="2" id="KW-0813">Transport</keyword>
<keyword evidence="4 6" id="KW-1133">Transmembrane helix</keyword>
<evidence type="ECO:0000256" key="4">
    <source>
        <dbReference type="ARBA" id="ARBA00022989"/>
    </source>
</evidence>
<protein>
    <recommendedName>
        <fullName evidence="8">Phosphate transporter</fullName>
    </recommendedName>
</protein>
<proteinExistence type="predicted"/>
<feature type="transmembrane region" description="Helical" evidence="6">
    <location>
        <begin position="94"/>
        <end position="114"/>
    </location>
</feature>
<feature type="transmembrane region" description="Helical" evidence="6">
    <location>
        <begin position="25"/>
        <end position="47"/>
    </location>
</feature>
<dbReference type="PANTHER" id="PTHR11101">
    <property type="entry name" value="PHOSPHATE TRANSPORTER"/>
    <property type="match status" value="1"/>
</dbReference>
<keyword evidence="3 6" id="KW-0812">Transmembrane</keyword>
<dbReference type="EMBL" id="LAZR01010693">
    <property type="protein sequence ID" value="KKM65621.1"/>
    <property type="molecule type" value="Genomic_DNA"/>
</dbReference>
<dbReference type="PANTHER" id="PTHR11101:SF80">
    <property type="entry name" value="PHOSPHATE TRANSPORTER"/>
    <property type="match status" value="1"/>
</dbReference>
<feature type="transmembrane region" description="Helical" evidence="6">
    <location>
        <begin position="333"/>
        <end position="354"/>
    </location>
</feature>
<dbReference type="GO" id="GO:0016020">
    <property type="term" value="C:membrane"/>
    <property type="evidence" value="ECO:0007669"/>
    <property type="project" value="UniProtKB-SubCell"/>
</dbReference>
<evidence type="ECO:0008006" key="8">
    <source>
        <dbReference type="Google" id="ProtNLM"/>
    </source>
</evidence>
<evidence type="ECO:0000256" key="3">
    <source>
        <dbReference type="ARBA" id="ARBA00022692"/>
    </source>
</evidence>
<dbReference type="GO" id="GO:0005315">
    <property type="term" value="F:phosphate transmembrane transporter activity"/>
    <property type="evidence" value="ECO:0007669"/>
    <property type="project" value="InterPro"/>
</dbReference>
<dbReference type="InterPro" id="IPR001204">
    <property type="entry name" value="Phos_transporter"/>
</dbReference>
<dbReference type="AlphaFoldDB" id="A0A0F9JT17"/>
<organism evidence="7">
    <name type="scientific">marine sediment metagenome</name>
    <dbReference type="NCBI Taxonomy" id="412755"/>
    <lineage>
        <taxon>unclassified sequences</taxon>
        <taxon>metagenomes</taxon>
        <taxon>ecological metagenomes</taxon>
    </lineage>
</organism>
<evidence type="ECO:0000256" key="5">
    <source>
        <dbReference type="ARBA" id="ARBA00023136"/>
    </source>
</evidence>
<feature type="transmembrane region" description="Helical" evidence="6">
    <location>
        <begin position="120"/>
        <end position="142"/>
    </location>
</feature>
<dbReference type="Pfam" id="PF01384">
    <property type="entry name" value="PHO4"/>
    <property type="match status" value="1"/>
</dbReference>